<accession>A0AAP0RWW4</accession>
<protein>
    <submittedName>
        <fullName evidence="1">Uncharacterized protein</fullName>
    </submittedName>
</protein>
<dbReference type="Proteomes" id="UP001415857">
    <property type="component" value="Unassembled WGS sequence"/>
</dbReference>
<proteinExistence type="predicted"/>
<name>A0AAP0RWW4_LIQFO</name>
<dbReference type="EMBL" id="JBBPBK010000006">
    <property type="protein sequence ID" value="KAK9283144.1"/>
    <property type="molecule type" value="Genomic_DNA"/>
</dbReference>
<dbReference type="PANTHER" id="PTHR37886">
    <property type="entry name" value="S-ADENOSYL-L-METHIONINE-DEPENDENT METHYLTRANSFERASES SUPERFAMILY PROTEIN"/>
    <property type="match status" value="1"/>
</dbReference>
<evidence type="ECO:0000313" key="1">
    <source>
        <dbReference type="EMBL" id="KAK9283144.1"/>
    </source>
</evidence>
<comment type="caution">
    <text evidence="1">The sequence shown here is derived from an EMBL/GenBank/DDBJ whole genome shotgun (WGS) entry which is preliminary data.</text>
</comment>
<organism evidence="1 2">
    <name type="scientific">Liquidambar formosana</name>
    <name type="common">Formosan gum</name>
    <dbReference type="NCBI Taxonomy" id="63359"/>
    <lineage>
        <taxon>Eukaryota</taxon>
        <taxon>Viridiplantae</taxon>
        <taxon>Streptophyta</taxon>
        <taxon>Embryophyta</taxon>
        <taxon>Tracheophyta</taxon>
        <taxon>Spermatophyta</taxon>
        <taxon>Magnoliopsida</taxon>
        <taxon>eudicotyledons</taxon>
        <taxon>Gunneridae</taxon>
        <taxon>Pentapetalae</taxon>
        <taxon>Saxifragales</taxon>
        <taxon>Altingiaceae</taxon>
        <taxon>Liquidambar</taxon>
    </lineage>
</organism>
<reference evidence="1 2" key="1">
    <citation type="journal article" date="2024" name="Plant J.">
        <title>Genome sequences and population genomics reveal climatic adaptation and genomic divergence between two closely related sweetgum species.</title>
        <authorList>
            <person name="Xu W.Q."/>
            <person name="Ren C.Q."/>
            <person name="Zhang X.Y."/>
            <person name="Comes H.P."/>
            <person name="Liu X.H."/>
            <person name="Li Y.G."/>
            <person name="Kettle C.J."/>
            <person name="Jalonen R."/>
            <person name="Gaisberger H."/>
            <person name="Ma Y.Z."/>
            <person name="Qiu Y.X."/>
        </authorList>
    </citation>
    <scope>NUCLEOTIDE SEQUENCE [LARGE SCALE GENOMIC DNA]</scope>
    <source>
        <strain evidence="1">Hangzhou</strain>
    </source>
</reference>
<dbReference type="AlphaFoldDB" id="A0AAP0RWW4"/>
<sequence>MNASIVSLGCGLNHTALPGPDQLLVEEHHHDSGEPWARSRGVFNFHAYSVKLSRFA</sequence>
<evidence type="ECO:0000313" key="2">
    <source>
        <dbReference type="Proteomes" id="UP001415857"/>
    </source>
</evidence>
<dbReference type="PANTHER" id="PTHR37886:SF1">
    <property type="entry name" value="S-ADENOSYL-L-METHIONINE-DEPENDENT METHYLTRANSFERASES SUPERFAMILY PROTEIN"/>
    <property type="match status" value="1"/>
</dbReference>
<keyword evidence="2" id="KW-1185">Reference proteome</keyword>
<gene>
    <name evidence="1" type="ORF">L1049_011375</name>
</gene>